<dbReference type="InterPro" id="IPR035906">
    <property type="entry name" value="MetI-like_sf"/>
</dbReference>
<dbReference type="PANTHER" id="PTHR43386:SF25">
    <property type="entry name" value="PEPTIDE ABC TRANSPORTER PERMEASE PROTEIN"/>
    <property type="match status" value="1"/>
</dbReference>
<feature type="transmembrane region" description="Helical" evidence="7">
    <location>
        <begin position="61"/>
        <end position="87"/>
    </location>
</feature>
<dbReference type="GO" id="GO:0055085">
    <property type="term" value="P:transmembrane transport"/>
    <property type="evidence" value="ECO:0007669"/>
    <property type="project" value="InterPro"/>
</dbReference>
<evidence type="ECO:0000256" key="7">
    <source>
        <dbReference type="RuleBase" id="RU363032"/>
    </source>
</evidence>
<feature type="transmembrane region" description="Helical" evidence="7">
    <location>
        <begin position="6"/>
        <end position="27"/>
    </location>
</feature>
<keyword evidence="9" id="KW-0240">DNA-directed RNA polymerase</keyword>
<dbReference type="Proteomes" id="UP000241764">
    <property type="component" value="Unassembled WGS sequence"/>
</dbReference>
<evidence type="ECO:0000256" key="2">
    <source>
        <dbReference type="ARBA" id="ARBA00022448"/>
    </source>
</evidence>
<name>A0A2P7AQF9_9HYPH</name>
<accession>A0A2P7AQF9</accession>
<keyword evidence="4 7" id="KW-0812">Transmembrane</keyword>
<feature type="transmembrane region" description="Helical" evidence="7">
    <location>
        <begin position="107"/>
        <end position="132"/>
    </location>
</feature>
<dbReference type="EMBL" id="PGGM01000021">
    <property type="protein sequence ID" value="PSH56466.1"/>
    <property type="molecule type" value="Genomic_DNA"/>
</dbReference>
<comment type="similarity">
    <text evidence="7">Belongs to the binding-protein-dependent transport system permease family.</text>
</comment>
<protein>
    <submittedName>
        <fullName evidence="9">DNA-directed RNA polymerase subunit alpha</fullName>
    </submittedName>
</protein>
<comment type="caution">
    <text evidence="9">The sequence shown here is derived from an EMBL/GenBank/DDBJ whole genome shotgun (WGS) entry which is preliminary data.</text>
</comment>
<feature type="transmembrane region" description="Helical" evidence="7">
    <location>
        <begin position="184"/>
        <end position="207"/>
    </location>
</feature>
<feature type="transmembrane region" description="Helical" evidence="7">
    <location>
        <begin position="227"/>
        <end position="248"/>
    </location>
</feature>
<dbReference type="RefSeq" id="WP_106667527.1">
    <property type="nucleotide sequence ID" value="NZ_PGGM01000021.1"/>
</dbReference>
<keyword evidence="6 7" id="KW-0472">Membrane</keyword>
<dbReference type="OrthoDB" id="9783218at2"/>
<reference evidence="10" key="1">
    <citation type="submission" date="2017-11" db="EMBL/GenBank/DDBJ databases">
        <authorList>
            <person name="Kuznetsova I."/>
            <person name="Sazanova A."/>
            <person name="Chirak E."/>
            <person name="Safronova V."/>
            <person name="Willems A."/>
        </authorList>
    </citation>
    <scope>NUCLEOTIDE SEQUENCE [LARGE SCALE GENOMIC DNA]</scope>
    <source>
        <strain evidence="10">CCBAU 03422</strain>
    </source>
</reference>
<keyword evidence="3" id="KW-1003">Cell membrane</keyword>
<gene>
    <name evidence="9" type="ORF">CU103_29100</name>
</gene>
<evidence type="ECO:0000256" key="3">
    <source>
        <dbReference type="ARBA" id="ARBA00022475"/>
    </source>
</evidence>
<feature type="domain" description="ABC transmembrane type-1" evidence="8">
    <location>
        <begin position="59"/>
        <end position="248"/>
    </location>
</feature>
<dbReference type="InterPro" id="IPR050366">
    <property type="entry name" value="BP-dependent_transpt_permease"/>
</dbReference>
<dbReference type="InterPro" id="IPR000515">
    <property type="entry name" value="MetI-like"/>
</dbReference>
<evidence type="ECO:0000256" key="6">
    <source>
        <dbReference type="ARBA" id="ARBA00023136"/>
    </source>
</evidence>
<dbReference type="GO" id="GO:0005886">
    <property type="term" value="C:plasma membrane"/>
    <property type="evidence" value="ECO:0007669"/>
    <property type="project" value="UniProtKB-SubCell"/>
</dbReference>
<evidence type="ECO:0000256" key="1">
    <source>
        <dbReference type="ARBA" id="ARBA00004651"/>
    </source>
</evidence>
<keyword evidence="2 7" id="KW-0813">Transport</keyword>
<keyword evidence="9" id="KW-0804">Transcription</keyword>
<dbReference type="CDD" id="cd06261">
    <property type="entry name" value="TM_PBP2"/>
    <property type="match status" value="1"/>
</dbReference>
<evidence type="ECO:0000313" key="10">
    <source>
        <dbReference type="Proteomes" id="UP000241764"/>
    </source>
</evidence>
<keyword evidence="10" id="KW-1185">Reference proteome</keyword>
<dbReference type="AlphaFoldDB" id="A0A2P7AQF9"/>
<dbReference type="GO" id="GO:0000428">
    <property type="term" value="C:DNA-directed RNA polymerase complex"/>
    <property type="evidence" value="ECO:0007669"/>
    <property type="project" value="UniProtKB-KW"/>
</dbReference>
<evidence type="ECO:0000313" key="9">
    <source>
        <dbReference type="EMBL" id="PSH56466.1"/>
    </source>
</evidence>
<dbReference type="Pfam" id="PF00528">
    <property type="entry name" value="BPD_transp_1"/>
    <property type="match status" value="1"/>
</dbReference>
<evidence type="ECO:0000256" key="4">
    <source>
        <dbReference type="ARBA" id="ARBA00022692"/>
    </source>
</evidence>
<dbReference type="PANTHER" id="PTHR43386">
    <property type="entry name" value="OLIGOPEPTIDE TRANSPORT SYSTEM PERMEASE PROTEIN APPC"/>
    <property type="match status" value="1"/>
</dbReference>
<keyword evidence="5 7" id="KW-1133">Transmembrane helix</keyword>
<evidence type="ECO:0000256" key="5">
    <source>
        <dbReference type="ARBA" id="ARBA00022989"/>
    </source>
</evidence>
<sequence>MRALIFIGFILFFMIAPFFIGTSADTFSGAGPFESLSPAHPLGTDYLGRDMLFEVLRAGSVTMFICAAATLLSLASGLTCAVLTSALPTIPGTILARGMDALNSIPSLIIAFVLIAAFGSTTSSLIIIITVVEFTRAYRSLKAPVIQIFAEPFVELSRIRGEGFVYLVTRDIWPNIRPYAAVELVNRFVACLMFLSALSLLGIGIQPPTTDWGTLIKLNATGLLLDSAAPLIPGIFILIASLLALLAASDASRKLEFSKS</sequence>
<comment type="subcellular location">
    <subcellularLocation>
        <location evidence="1 7">Cell membrane</location>
        <topology evidence="1 7">Multi-pass membrane protein</topology>
    </subcellularLocation>
</comment>
<evidence type="ECO:0000259" key="8">
    <source>
        <dbReference type="PROSITE" id="PS50928"/>
    </source>
</evidence>
<organism evidence="9 10">
    <name type="scientific">Phyllobacterium sophorae</name>
    <dbReference type="NCBI Taxonomy" id="1520277"/>
    <lineage>
        <taxon>Bacteria</taxon>
        <taxon>Pseudomonadati</taxon>
        <taxon>Pseudomonadota</taxon>
        <taxon>Alphaproteobacteria</taxon>
        <taxon>Hyphomicrobiales</taxon>
        <taxon>Phyllobacteriaceae</taxon>
        <taxon>Phyllobacterium</taxon>
    </lineage>
</organism>
<dbReference type="SUPFAM" id="SSF161098">
    <property type="entry name" value="MetI-like"/>
    <property type="match status" value="1"/>
</dbReference>
<proteinExistence type="inferred from homology"/>
<dbReference type="PROSITE" id="PS50928">
    <property type="entry name" value="ABC_TM1"/>
    <property type="match status" value="1"/>
</dbReference>
<dbReference type="Gene3D" id="1.10.3720.10">
    <property type="entry name" value="MetI-like"/>
    <property type="match status" value="1"/>
</dbReference>